<dbReference type="Proteomes" id="UP001289374">
    <property type="component" value="Unassembled WGS sequence"/>
</dbReference>
<accession>A0AAE1T3L5</accession>
<dbReference type="EMBL" id="JACGWL010000995">
    <property type="protein sequence ID" value="KAK4380941.1"/>
    <property type="molecule type" value="Genomic_DNA"/>
</dbReference>
<evidence type="ECO:0000313" key="2">
    <source>
        <dbReference type="Proteomes" id="UP001289374"/>
    </source>
</evidence>
<dbReference type="AlphaFoldDB" id="A0AAE1T3L5"/>
<protein>
    <submittedName>
        <fullName evidence="1">Uncharacterized protein</fullName>
    </submittedName>
</protein>
<sequence length="162" mass="18780">MVEASYILGIKIYRDRSRRMLELTQFSYIEKVLKIFKMENSKRGFLPMRDGIKLSQKQSPKTNEMRKIELILEGYSDANFHSNDDDAKSQSGCVFKLNGGVVAWKSSKRYHLLREMVSRGNVSMDRVSLVENTTDPLTELMLENAHTQHQDKMGLRTMGDWL</sequence>
<reference evidence="1" key="2">
    <citation type="journal article" date="2024" name="Plant">
        <title>Genomic evolution and insights into agronomic trait innovations of Sesamum species.</title>
        <authorList>
            <person name="Miao H."/>
            <person name="Wang L."/>
            <person name="Qu L."/>
            <person name="Liu H."/>
            <person name="Sun Y."/>
            <person name="Le M."/>
            <person name="Wang Q."/>
            <person name="Wei S."/>
            <person name="Zheng Y."/>
            <person name="Lin W."/>
            <person name="Duan Y."/>
            <person name="Cao H."/>
            <person name="Xiong S."/>
            <person name="Wang X."/>
            <person name="Wei L."/>
            <person name="Li C."/>
            <person name="Ma Q."/>
            <person name="Ju M."/>
            <person name="Zhao R."/>
            <person name="Li G."/>
            <person name="Mu C."/>
            <person name="Tian Q."/>
            <person name="Mei H."/>
            <person name="Zhang T."/>
            <person name="Gao T."/>
            <person name="Zhang H."/>
        </authorList>
    </citation>
    <scope>NUCLEOTIDE SEQUENCE</scope>
    <source>
        <strain evidence="1">K16</strain>
    </source>
</reference>
<reference evidence="1" key="1">
    <citation type="submission" date="2020-06" db="EMBL/GenBank/DDBJ databases">
        <authorList>
            <person name="Li T."/>
            <person name="Hu X."/>
            <person name="Zhang T."/>
            <person name="Song X."/>
            <person name="Zhang H."/>
            <person name="Dai N."/>
            <person name="Sheng W."/>
            <person name="Hou X."/>
            <person name="Wei L."/>
        </authorList>
    </citation>
    <scope>NUCLEOTIDE SEQUENCE</scope>
    <source>
        <strain evidence="1">K16</strain>
        <tissue evidence="1">Leaf</tissue>
    </source>
</reference>
<evidence type="ECO:0000313" key="1">
    <source>
        <dbReference type="EMBL" id="KAK4380941.1"/>
    </source>
</evidence>
<comment type="caution">
    <text evidence="1">The sequence shown here is derived from an EMBL/GenBank/DDBJ whole genome shotgun (WGS) entry which is preliminary data.</text>
</comment>
<organism evidence="1 2">
    <name type="scientific">Sesamum angolense</name>
    <dbReference type="NCBI Taxonomy" id="2727404"/>
    <lineage>
        <taxon>Eukaryota</taxon>
        <taxon>Viridiplantae</taxon>
        <taxon>Streptophyta</taxon>
        <taxon>Embryophyta</taxon>
        <taxon>Tracheophyta</taxon>
        <taxon>Spermatophyta</taxon>
        <taxon>Magnoliopsida</taxon>
        <taxon>eudicotyledons</taxon>
        <taxon>Gunneridae</taxon>
        <taxon>Pentapetalae</taxon>
        <taxon>asterids</taxon>
        <taxon>lamiids</taxon>
        <taxon>Lamiales</taxon>
        <taxon>Pedaliaceae</taxon>
        <taxon>Sesamum</taxon>
    </lineage>
</organism>
<proteinExistence type="predicted"/>
<keyword evidence="2" id="KW-1185">Reference proteome</keyword>
<gene>
    <name evidence="1" type="ORF">Sango_3016900</name>
</gene>
<name>A0AAE1T3L5_9LAMI</name>